<accession>C9Y9E6</accession>
<proteinExistence type="inferred from homology"/>
<dbReference type="Pfam" id="PF01547">
    <property type="entry name" value="SBP_bac_1"/>
    <property type="match status" value="1"/>
</dbReference>
<comment type="similarity">
    <text evidence="2">Belongs to the bacterial solute-binding protein 1 family.</text>
</comment>
<dbReference type="EMBL" id="FN543104">
    <property type="protein sequence ID" value="CBA28490.1"/>
    <property type="molecule type" value="Genomic_DNA"/>
</dbReference>
<dbReference type="AlphaFoldDB" id="C9Y9E6"/>
<sequence length="447" mass="48882">MFSKAVSRRRLLAGSALTVFGSALPVASSRAQDRHARFKGQTVAFSIPDHPHFDAMLKLLPQFTAETGIKVDVARDNILRMKHVQMAELAKPQSSLDLVTYIVTWKGEYVKKKLIAPLDGFLNNRLLADPDYAFGDLVPRYVQNIGLVGGPKGYLPGPGAKLYGLPYGAETSVLAYRRDVFEKHGFAPPRTYAELADLLGPLHDKSGMGALTSRGQSGHNCVHAWLLHFNALGGRFFDDQWMPLFHRSEGVQALELLKHIADTGPKGIPQFSYNDSLASFLQGESAMYLDSTAVFGAVRSSPLSKVEGKVSYALHPRGTRYASQSGGLGLAIARNSVRSEAAFLLLQWLTSKAQDKAVVRHGGGPSRVSTLADADMVRQFPEFITLKEQLRYSEPDWRPIIAEWDDINTGPLGAAVYQGMTGAKPADKALSDIVRRVNDIMAAAGYR</sequence>
<keyword evidence="4" id="KW-0732">Signal</keyword>
<comment type="subcellular location">
    <subcellularLocation>
        <location evidence="1">Periplasm</location>
    </subcellularLocation>
</comment>
<evidence type="ECO:0008006" key="6">
    <source>
        <dbReference type="Google" id="ProtNLM"/>
    </source>
</evidence>
<dbReference type="InterPro" id="IPR050490">
    <property type="entry name" value="Bact_solute-bd_prot1"/>
</dbReference>
<protein>
    <recommendedName>
        <fullName evidence="6">ABC transporter substrate-binding protein</fullName>
    </recommendedName>
</protein>
<dbReference type="SUPFAM" id="SSF53850">
    <property type="entry name" value="Periplasmic binding protein-like II"/>
    <property type="match status" value="1"/>
</dbReference>
<gene>
    <name evidence="5" type="ORF">Csp_A07470</name>
</gene>
<keyword evidence="3" id="KW-0813">Transport</keyword>
<dbReference type="PROSITE" id="PS51318">
    <property type="entry name" value="TAT"/>
    <property type="match status" value="1"/>
</dbReference>
<evidence type="ECO:0000256" key="4">
    <source>
        <dbReference type="ARBA" id="ARBA00022729"/>
    </source>
</evidence>
<evidence type="ECO:0000256" key="2">
    <source>
        <dbReference type="ARBA" id="ARBA00008520"/>
    </source>
</evidence>
<name>C9Y9E6_CURXX</name>
<dbReference type="Gene3D" id="3.40.190.10">
    <property type="entry name" value="Periplasmic binding protein-like II"/>
    <property type="match status" value="2"/>
</dbReference>
<dbReference type="PANTHER" id="PTHR43649:SF34">
    <property type="entry name" value="ABC TRANSPORTER PERIPLASMIC-BINDING PROTEIN YCJN-RELATED"/>
    <property type="match status" value="1"/>
</dbReference>
<dbReference type="PANTHER" id="PTHR43649">
    <property type="entry name" value="ARABINOSE-BINDING PROTEIN-RELATED"/>
    <property type="match status" value="1"/>
</dbReference>
<dbReference type="InterPro" id="IPR006059">
    <property type="entry name" value="SBP"/>
</dbReference>
<organism evidence="5">
    <name type="scientific">Curvibacter symbiont subsp. Hydra magnipapillata</name>
    <dbReference type="NCBI Taxonomy" id="667019"/>
    <lineage>
        <taxon>Bacteria</taxon>
        <taxon>Pseudomonadati</taxon>
        <taxon>Pseudomonadota</taxon>
        <taxon>Betaproteobacteria</taxon>
        <taxon>Burkholderiales</taxon>
        <taxon>Comamonadaceae</taxon>
        <taxon>Curvibacter</taxon>
    </lineage>
</organism>
<reference evidence="5" key="1">
    <citation type="journal article" date="2010" name="Nature">
        <title>The dynamic genome of Hydra.</title>
        <authorList>
            <person name="Chapman J.A."/>
            <person name="Kirkness E.F."/>
            <person name="Simakov O."/>
            <person name="Hampson S.E."/>
            <person name="Mitros T."/>
            <person name="Weinmaier T."/>
            <person name="Rattei T."/>
            <person name="Balasubramanian P.G."/>
            <person name="Borman J."/>
            <person name="Busam D."/>
            <person name="Disbennett K."/>
            <person name="Pfannkoch C."/>
            <person name="Sumin N."/>
            <person name="Sutton G."/>
            <person name="Viswanathan L."/>
            <person name="Walenz B."/>
            <person name="Goodstein D.M."/>
            <person name="Hellsten U."/>
            <person name="Kawashima T."/>
            <person name="Prochnik S.E."/>
            <person name="Putnam N.H."/>
            <person name="Shu S."/>
            <person name="Blumberg B."/>
            <person name="Dana C.E."/>
            <person name="Gee L."/>
            <person name="Kibler D.F."/>
            <person name="Law L."/>
            <person name="Lindgens D."/>
            <person name="Martinez D.E."/>
            <person name="Peng J."/>
            <person name="Wigge P.A."/>
            <person name="Bertulat B."/>
            <person name="Guder C."/>
            <person name="Nakamura Y."/>
            <person name="Ozbek S."/>
            <person name="Watanabe H."/>
            <person name="Khalturin K."/>
            <person name="Hemmrich G."/>
            <person name="Franke A."/>
            <person name="Augustin R."/>
            <person name="Fraune S."/>
            <person name="Hayakawa E."/>
            <person name="Hayakawa S."/>
            <person name="Hirose M."/>
            <person name="Hwang J."/>
            <person name="Ikeo K."/>
            <person name="Nishimiya-Fujisawa C."/>
            <person name="Ogura A."/>
            <person name="Takahashi T."/>
            <person name="Steinmetz P.R."/>
            <person name="Zhang X."/>
            <person name="Aufschnaiter R."/>
            <person name="Eder M.K."/>
            <person name="Gorny A.K."/>
            <person name="Salvenmoser W."/>
            <person name="Heimberg A.M."/>
            <person name="Wheeler B.M."/>
            <person name="Peterson K.J."/>
            <person name="Boettger A."/>
            <person name="Tischler P."/>
            <person name="Wolf A."/>
            <person name="Gojobori T."/>
            <person name="Remington K.A."/>
            <person name="Strausberg R.L."/>
            <person name="Venter J."/>
            <person name="Technau U."/>
            <person name="Hobmayer B."/>
            <person name="Bosch T.C."/>
            <person name="Holstein T.W."/>
            <person name="Fujisawa T."/>
            <person name="Bode H.R."/>
            <person name="David C.N."/>
            <person name="Rokhsar D.S."/>
            <person name="Steele R.E."/>
        </authorList>
    </citation>
    <scope>NUCLEOTIDE SEQUENCE</scope>
</reference>
<evidence type="ECO:0000313" key="5">
    <source>
        <dbReference type="EMBL" id="CBA28490.1"/>
    </source>
</evidence>
<evidence type="ECO:0000256" key="3">
    <source>
        <dbReference type="ARBA" id="ARBA00022448"/>
    </source>
</evidence>
<dbReference type="GO" id="GO:0042597">
    <property type="term" value="C:periplasmic space"/>
    <property type="evidence" value="ECO:0007669"/>
    <property type="project" value="UniProtKB-SubCell"/>
</dbReference>
<evidence type="ECO:0000256" key="1">
    <source>
        <dbReference type="ARBA" id="ARBA00004418"/>
    </source>
</evidence>
<dbReference type="InterPro" id="IPR006311">
    <property type="entry name" value="TAT_signal"/>
</dbReference>